<dbReference type="Gene3D" id="3.40.190.10">
    <property type="entry name" value="Periplasmic binding protein-like II"/>
    <property type="match status" value="1"/>
</dbReference>
<dbReference type="SUPFAM" id="SSF53850">
    <property type="entry name" value="Periplasmic binding protein-like II"/>
    <property type="match status" value="1"/>
</dbReference>
<sequence>MSQWIAALPMYDWPETRAATDAEWAALCVALHNKGVDAPSKLVRRNADLPPVPGGIRDQAGMTIAPDPATLPPNEFDLHALWLHPALLFAQTCWGPMGLGLAAHVSVIGQPDYSAFEGGDGELYSSALVMRSDICDQAVVPPVSGGSLLSLDLLRGRRLAYNSVDSMSGMLAISRDIESLDETLGLFSSCIETGGHRASLRAVARGKADVAAIDCRSWSLFKHFEPTVSAGLRVVGWTARRKGLPFIAGRAVSQRDRLVLRETLHELGMTTDTDPID</sequence>
<comment type="caution">
    <text evidence="1">The sequence shown here is derived from an EMBL/GenBank/DDBJ whole genome shotgun (WGS) entry which is preliminary data.</text>
</comment>
<dbReference type="OrthoDB" id="7353682at2"/>
<dbReference type="EMBL" id="MDET01000001">
    <property type="protein sequence ID" value="OQM77494.1"/>
    <property type="molecule type" value="Genomic_DNA"/>
</dbReference>
<dbReference type="PANTHER" id="PTHR35841:SF1">
    <property type="entry name" value="PHOSPHONATES-BINDING PERIPLASMIC PROTEIN"/>
    <property type="match status" value="1"/>
</dbReference>
<evidence type="ECO:0000313" key="2">
    <source>
        <dbReference type="Proteomes" id="UP000191905"/>
    </source>
</evidence>
<dbReference type="STRING" id="1873176.BFN67_01240"/>
<dbReference type="PANTHER" id="PTHR35841">
    <property type="entry name" value="PHOSPHONATES-BINDING PERIPLASMIC PROTEIN"/>
    <property type="match status" value="1"/>
</dbReference>
<organism evidence="1 2">
    <name type="scientific">Manganibacter manganicus</name>
    <dbReference type="NCBI Taxonomy" id="1873176"/>
    <lineage>
        <taxon>Bacteria</taxon>
        <taxon>Pseudomonadati</taxon>
        <taxon>Pseudomonadota</taxon>
        <taxon>Alphaproteobacteria</taxon>
        <taxon>Hyphomicrobiales</taxon>
        <taxon>Phyllobacteriaceae</taxon>
        <taxon>Manganibacter</taxon>
    </lineage>
</organism>
<protein>
    <submittedName>
        <fullName evidence="1">Phosphate ABC transporter substrate-binding protein</fullName>
    </submittedName>
</protein>
<name>A0A1V8RWJ3_9HYPH</name>
<reference evidence="1 2" key="1">
    <citation type="journal article" date="2016" name="Int. J. Syst. Evol. Microbiol.">
        <title>Pseudaminobacter manganicus sp. nov., isolated from sludge of a manganese mine.</title>
        <authorList>
            <person name="Li J."/>
            <person name="Huang J."/>
            <person name="Liao S."/>
            <person name="Wang G."/>
        </authorList>
    </citation>
    <scope>NUCLEOTIDE SEQUENCE [LARGE SCALE GENOMIC DNA]</scope>
    <source>
        <strain evidence="1 2">JH-7</strain>
    </source>
</reference>
<dbReference type="Pfam" id="PF12974">
    <property type="entry name" value="Phosphonate-bd"/>
    <property type="match status" value="1"/>
</dbReference>
<proteinExistence type="predicted"/>
<keyword evidence="2" id="KW-1185">Reference proteome</keyword>
<dbReference type="AlphaFoldDB" id="A0A1V8RWJ3"/>
<accession>A0A1V8RWJ3</accession>
<gene>
    <name evidence="1" type="ORF">BFN67_01240</name>
</gene>
<evidence type="ECO:0000313" key="1">
    <source>
        <dbReference type="EMBL" id="OQM77494.1"/>
    </source>
</evidence>
<dbReference type="Proteomes" id="UP000191905">
    <property type="component" value="Unassembled WGS sequence"/>
</dbReference>